<evidence type="ECO:0000256" key="3">
    <source>
        <dbReference type="ARBA" id="ARBA00038493"/>
    </source>
</evidence>
<dbReference type="InterPro" id="IPR029062">
    <property type="entry name" value="Class_I_gatase-like"/>
</dbReference>
<proteinExistence type="inferred from homology"/>
<gene>
    <name evidence="5" type="ORF">RI844_14405</name>
</gene>
<evidence type="ECO:0000259" key="4">
    <source>
        <dbReference type="Pfam" id="PF01965"/>
    </source>
</evidence>
<dbReference type="Gene3D" id="3.40.50.880">
    <property type="match status" value="1"/>
</dbReference>
<name>A0ABZ0GKY1_9GAMM</name>
<feature type="domain" description="DJ-1/PfpI" evidence="4">
    <location>
        <begin position="48"/>
        <end position="255"/>
    </location>
</feature>
<dbReference type="PANTHER" id="PTHR48094">
    <property type="entry name" value="PROTEIN/NUCLEIC ACID DEGLYCASE DJ-1-RELATED"/>
    <property type="match status" value="1"/>
</dbReference>
<dbReference type="PANTHER" id="PTHR48094:SF11">
    <property type="entry name" value="GLUTATHIONE-INDEPENDENT GLYOXALASE HSP31-RELATED"/>
    <property type="match status" value="1"/>
</dbReference>
<dbReference type="SUPFAM" id="SSF52317">
    <property type="entry name" value="Class I glutamine amidotransferase-like"/>
    <property type="match status" value="1"/>
</dbReference>
<dbReference type="CDD" id="cd03141">
    <property type="entry name" value="GATase1_Hsp31_like"/>
    <property type="match status" value="1"/>
</dbReference>
<dbReference type="EMBL" id="CP136600">
    <property type="protein sequence ID" value="WOH36554.1"/>
    <property type="molecule type" value="Genomic_DNA"/>
</dbReference>
<keyword evidence="1" id="KW-0346">Stress response</keyword>
<evidence type="ECO:0000256" key="1">
    <source>
        <dbReference type="ARBA" id="ARBA00023016"/>
    </source>
</evidence>
<keyword evidence="5" id="KW-0315">Glutamine amidotransferase</keyword>
<accession>A0ABZ0GKY1</accession>
<dbReference type="Proteomes" id="UP001301442">
    <property type="component" value="Chromosome"/>
</dbReference>
<protein>
    <submittedName>
        <fullName evidence="5">Type 1 glutamine amidotransferase domain-containing protein</fullName>
    </submittedName>
</protein>
<evidence type="ECO:0000313" key="5">
    <source>
        <dbReference type="EMBL" id="WOH36554.1"/>
    </source>
</evidence>
<dbReference type="RefSeq" id="WP_348395365.1">
    <property type="nucleotide sequence ID" value="NZ_CP136600.1"/>
</dbReference>
<comment type="similarity">
    <text evidence="3">Belongs to the peptidase C56 family. HSP31-like subfamily.</text>
</comment>
<dbReference type="InterPro" id="IPR050325">
    <property type="entry name" value="Prot/Nucl_acid_deglycase"/>
</dbReference>
<sequence length="265" mass="29151">MLKRMLQQQTSMKYHALWIMLAMSFYFICGSVIAAQVSGAKQDIVNDKVLIVVSSDKYGYWLPEVLEPYQILQQAGFEIDIASPKGGEGTARGSSRLSNKQKKWFENSTLQNKLLQSMPLAIIDSNQYIAIYFAGGAGPMFDLVNEYDAQRVTREIYEAGGIVSADCHGPAALLNVKLSNGQRLIADKEVTGKSNIEEGRWALSNYPFLLEDKLTEVSKKYSAKGKGKVHVVVDQRVITGQNPASAAPMAEALLSQLSLLVAIIK</sequence>
<evidence type="ECO:0000313" key="6">
    <source>
        <dbReference type="Proteomes" id="UP001301442"/>
    </source>
</evidence>
<keyword evidence="6" id="KW-1185">Reference proteome</keyword>
<evidence type="ECO:0000256" key="2">
    <source>
        <dbReference type="ARBA" id="ARBA00023239"/>
    </source>
</evidence>
<dbReference type="InterPro" id="IPR002818">
    <property type="entry name" value="DJ-1/PfpI"/>
</dbReference>
<reference evidence="5 6" key="1">
    <citation type="submission" date="2023-09" db="EMBL/GenBank/DDBJ databases">
        <authorList>
            <person name="Qi X."/>
        </authorList>
    </citation>
    <scope>NUCLEOTIDE SEQUENCE [LARGE SCALE GENOMIC DNA]</scope>
    <source>
        <strain evidence="5 6">S1-1</strain>
    </source>
</reference>
<dbReference type="Pfam" id="PF01965">
    <property type="entry name" value="DJ-1_PfpI"/>
    <property type="match status" value="1"/>
</dbReference>
<organism evidence="5 6">
    <name type="scientific">Thalassotalea fonticola</name>
    <dbReference type="NCBI Taxonomy" id="3065649"/>
    <lineage>
        <taxon>Bacteria</taxon>
        <taxon>Pseudomonadati</taxon>
        <taxon>Pseudomonadota</taxon>
        <taxon>Gammaproteobacteria</taxon>
        <taxon>Alteromonadales</taxon>
        <taxon>Colwelliaceae</taxon>
        <taxon>Thalassotalea</taxon>
    </lineage>
</organism>
<keyword evidence="2" id="KW-0456">Lyase</keyword>